<dbReference type="Proteomes" id="UP001368318">
    <property type="component" value="Chromosome"/>
</dbReference>
<keyword evidence="3" id="KW-1185">Reference proteome</keyword>
<evidence type="ECO:0000313" key="3">
    <source>
        <dbReference type="Proteomes" id="UP001368318"/>
    </source>
</evidence>
<dbReference type="KEGG" id="mcaa:R3L15_06015"/>
<dbReference type="RefSeq" id="WP_338733860.1">
    <property type="nucleotide sequence ID" value="NZ_CP136924.1"/>
</dbReference>
<reference evidence="2 3" key="1">
    <citation type="submission" date="2023-10" db="EMBL/GenBank/DDBJ databases">
        <title>Culture-based analysis of two novel bacteria associated with mangrove crab gills.</title>
        <authorList>
            <person name="Yang X."/>
            <person name="Garuglieri E."/>
            <person name="Van Goethem M.W."/>
            <person name="Fusi M."/>
            <person name="Marasco R."/>
            <person name="Daffonchio D.G."/>
        </authorList>
    </citation>
    <scope>NUCLEOTIDE SEQUENCE</scope>
    <source>
        <strain evidence="2">UG2-1</strain>
        <strain evidence="1">UG2-2</strain>
        <strain evidence="3">UG2_2</strain>
    </source>
</reference>
<evidence type="ECO:0000313" key="2">
    <source>
        <dbReference type="EMBL" id="WXA14434.1"/>
    </source>
</evidence>
<evidence type="ECO:0008006" key="4">
    <source>
        <dbReference type="Google" id="ProtNLM"/>
    </source>
</evidence>
<dbReference type="EMBL" id="CP136925">
    <property type="protein sequence ID" value="WXA14434.1"/>
    <property type="molecule type" value="Genomic_DNA"/>
</dbReference>
<dbReference type="AlphaFoldDB" id="A0AAU6PB82"/>
<accession>A0AAU6PB82</accession>
<dbReference type="EMBL" id="CP136924">
    <property type="protein sequence ID" value="WXA03142.1"/>
    <property type="molecule type" value="Genomic_DNA"/>
</dbReference>
<protein>
    <recommendedName>
        <fullName evidence="4">STAS/SEC14 domain-containing protein</fullName>
    </recommendedName>
</protein>
<proteinExistence type="predicted"/>
<organism evidence="2">
    <name type="scientific">Mangrovimonas cancribranchiae</name>
    <dbReference type="NCBI Taxonomy" id="3080055"/>
    <lineage>
        <taxon>Bacteria</taxon>
        <taxon>Pseudomonadati</taxon>
        <taxon>Bacteroidota</taxon>
        <taxon>Flavobacteriia</taxon>
        <taxon>Flavobacteriales</taxon>
        <taxon>Flavobacteriaceae</taxon>
        <taxon>Mangrovimonas</taxon>
    </lineage>
</organism>
<sequence>MKVLESPIAKHVEATYCLEIGDFHFFENYLIAEFKQGVCVSFNDLKEVYDLLLDYYKGDTYGFISNRINSYSIDVIDMNRHFEKLNQISAYAIVTYNLNTKRVLAVEDYYFNLKRERFTSLLEASNWVANKTAFKKLINLT</sequence>
<name>A0AAU6PB82_9FLAO</name>
<evidence type="ECO:0000313" key="1">
    <source>
        <dbReference type="EMBL" id="WXA03142.1"/>
    </source>
</evidence>
<gene>
    <name evidence="2" type="ORF">R3L15_06015</name>
    <name evidence="1" type="ORF">R3L16_01385</name>
</gene>